<sequence>MEPRPQKSPGKQFTFYHENEVCKQDYFIKSPPPQLFFSTGSWKKRFFVLSKRMESGFSLSYYKDHQQRGSIEINQNSRVEVGIKDYEKMQAVRKMFRCNPEEVMSIRTINRDYFLIGQDRKKIKDWVSIMTSFSRDIKATHQNTEASVFLDNERPTSDSGPFPDPFSTPEVDSSISSRASIPNMHFMENSSSGFGKATLPQDFSPETTQDEEENYYISPRSVLLELDKTIGSSDIDESVEPRSPNKVFRETECLYMSMKSCVFKETSHQSAESKEESQVLPETQDAVLQLQEQDSENDSLHSTASSEAQTANDKRGNIPDECQVKKLDVFLSPSDAINYLALIEAAGRICVTQWVGPQHLGCLFCHGDHLLAVNDLKPESLEEVSLFLSRSIQKEKVKLTIGRIPNSAKFHAIACSCPLKYQVIAPVHLENSGLQRAPKRCPAIRKSHPKETRQ</sequence>
<feature type="region of interest" description="Disordered" evidence="1">
    <location>
        <begin position="292"/>
        <end position="317"/>
    </location>
</feature>
<reference evidence="4" key="1">
    <citation type="submission" date="2025-08" db="UniProtKB">
        <authorList>
            <consortium name="RefSeq"/>
        </authorList>
    </citation>
    <scope>IDENTIFICATION</scope>
    <source>
        <tissue evidence="4">Spleen</tissue>
    </source>
</reference>
<dbReference type="InterPro" id="IPR011993">
    <property type="entry name" value="PH-like_dom_sf"/>
</dbReference>
<evidence type="ECO:0000256" key="1">
    <source>
        <dbReference type="SAM" id="MobiDB-lite"/>
    </source>
</evidence>
<dbReference type="PANTHER" id="PTHR47014:SF1">
    <property type="entry name" value="PLECKSTRIN HOMOLOGY DOMAIN-CONTAINING FAMILY S MEMBER 1"/>
    <property type="match status" value="1"/>
</dbReference>
<dbReference type="CTD" id="79949"/>
<feature type="compositionally biased region" description="Polar residues" evidence="1">
    <location>
        <begin position="300"/>
        <end position="311"/>
    </location>
</feature>
<dbReference type="RefSeq" id="XP_006831549.1">
    <property type="nucleotide sequence ID" value="XM_006831486.1"/>
</dbReference>
<proteinExistence type="predicted"/>
<organism evidence="3 4">
    <name type="scientific">Chrysochloris asiatica</name>
    <name type="common">Cape golden mole</name>
    <dbReference type="NCBI Taxonomy" id="185453"/>
    <lineage>
        <taxon>Eukaryota</taxon>
        <taxon>Metazoa</taxon>
        <taxon>Chordata</taxon>
        <taxon>Craniata</taxon>
        <taxon>Vertebrata</taxon>
        <taxon>Euteleostomi</taxon>
        <taxon>Mammalia</taxon>
        <taxon>Eutheria</taxon>
        <taxon>Afrotheria</taxon>
        <taxon>Chrysochloridae</taxon>
        <taxon>Chrysochlorinae</taxon>
        <taxon>Chrysochloris</taxon>
    </lineage>
</organism>
<dbReference type="SMART" id="SM00233">
    <property type="entry name" value="PH"/>
    <property type="match status" value="1"/>
</dbReference>
<dbReference type="OrthoDB" id="9900190at2759"/>
<dbReference type="SUPFAM" id="SSF50729">
    <property type="entry name" value="PH domain-like"/>
    <property type="match status" value="1"/>
</dbReference>
<dbReference type="InterPro" id="IPR001849">
    <property type="entry name" value="PH_domain"/>
</dbReference>
<evidence type="ECO:0000313" key="4">
    <source>
        <dbReference type="RefSeq" id="XP_006831549.1"/>
    </source>
</evidence>
<dbReference type="PROSITE" id="PS50003">
    <property type="entry name" value="PH_DOMAIN"/>
    <property type="match status" value="1"/>
</dbReference>
<evidence type="ECO:0000313" key="3">
    <source>
        <dbReference type="Proteomes" id="UP000504623"/>
    </source>
</evidence>
<feature type="domain" description="PH" evidence="2">
    <location>
        <begin position="20"/>
        <end position="135"/>
    </location>
</feature>
<dbReference type="InterPro" id="IPR042986">
    <property type="entry name" value="PLEKHS1"/>
</dbReference>
<name>A0A9B0SUQ4_CHRAS</name>
<dbReference type="Gene3D" id="2.30.29.30">
    <property type="entry name" value="Pleckstrin-homology domain (PH domain)/Phosphotyrosine-binding domain (PTB)"/>
    <property type="match status" value="1"/>
</dbReference>
<protein>
    <submittedName>
        <fullName evidence="4">Pleckstrin homology domain-containing family S member 1</fullName>
    </submittedName>
</protein>
<gene>
    <name evidence="4" type="primary">PLEKHS1</name>
</gene>
<keyword evidence="3" id="KW-1185">Reference proteome</keyword>
<evidence type="ECO:0000259" key="2">
    <source>
        <dbReference type="PROSITE" id="PS50003"/>
    </source>
</evidence>
<dbReference type="AlphaFoldDB" id="A0A9B0SUQ4"/>
<feature type="region of interest" description="Disordered" evidence="1">
    <location>
        <begin position="151"/>
        <end position="175"/>
    </location>
</feature>
<dbReference type="PANTHER" id="PTHR47014">
    <property type="entry name" value="PLECKSTRIN HOMOLOGY DOMAIN-CONTAINING FAMILY S MEMBER 1"/>
    <property type="match status" value="1"/>
</dbReference>
<accession>A0A9B0SUQ4</accession>
<dbReference type="Proteomes" id="UP000504623">
    <property type="component" value="Unplaced"/>
</dbReference>
<dbReference type="GeneID" id="102842014"/>